<feature type="transmembrane region" description="Helical" evidence="1">
    <location>
        <begin position="93"/>
        <end position="110"/>
    </location>
</feature>
<keyword evidence="1" id="KW-1133">Transmembrane helix</keyword>
<dbReference type="Proteomes" id="UP000708208">
    <property type="component" value="Unassembled WGS sequence"/>
</dbReference>
<evidence type="ECO:0000313" key="3">
    <source>
        <dbReference type="EMBL" id="CAG7820750.1"/>
    </source>
</evidence>
<name>A0A8J2PN41_9HEXA</name>
<keyword evidence="1" id="KW-0812">Transmembrane</keyword>
<keyword evidence="4" id="KW-1185">Reference proteome</keyword>
<gene>
    <name evidence="3" type="ORF">AFUS01_LOCUS31124</name>
</gene>
<feature type="transmembrane region" description="Helical" evidence="1">
    <location>
        <begin position="122"/>
        <end position="145"/>
    </location>
</feature>
<evidence type="ECO:0000256" key="2">
    <source>
        <dbReference type="SAM" id="SignalP"/>
    </source>
</evidence>
<dbReference type="EMBL" id="CAJVCH010489105">
    <property type="protein sequence ID" value="CAG7820750.1"/>
    <property type="molecule type" value="Genomic_DNA"/>
</dbReference>
<accession>A0A8J2PN41</accession>
<evidence type="ECO:0000256" key="1">
    <source>
        <dbReference type="SAM" id="Phobius"/>
    </source>
</evidence>
<keyword evidence="2" id="KW-0732">Signal</keyword>
<evidence type="ECO:0000313" key="4">
    <source>
        <dbReference type="Proteomes" id="UP000708208"/>
    </source>
</evidence>
<dbReference type="AlphaFoldDB" id="A0A8J2PN41"/>
<proteinExistence type="predicted"/>
<feature type="chain" id="PRO_5035292572" evidence="2">
    <location>
        <begin position="21"/>
        <end position="258"/>
    </location>
</feature>
<feature type="signal peptide" evidence="2">
    <location>
        <begin position="1"/>
        <end position="20"/>
    </location>
</feature>
<keyword evidence="1" id="KW-0472">Membrane</keyword>
<organism evidence="3 4">
    <name type="scientific">Allacma fusca</name>
    <dbReference type="NCBI Taxonomy" id="39272"/>
    <lineage>
        <taxon>Eukaryota</taxon>
        <taxon>Metazoa</taxon>
        <taxon>Ecdysozoa</taxon>
        <taxon>Arthropoda</taxon>
        <taxon>Hexapoda</taxon>
        <taxon>Collembola</taxon>
        <taxon>Symphypleona</taxon>
        <taxon>Sminthuridae</taxon>
        <taxon>Allacma</taxon>
    </lineage>
</organism>
<comment type="caution">
    <text evidence="3">The sequence shown here is derived from an EMBL/GenBank/DDBJ whole genome shotgun (WGS) entry which is preliminary data.</text>
</comment>
<protein>
    <submittedName>
        <fullName evidence="3">Uncharacterized protein</fullName>
    </submittedName>
</protein>
<sequence>MMKLHRTVLTVLALAAGISGSSPLPENNLNSEVLQPQPAANVYYYQHYPDSSGYYNNNNYNNNNPPAPYNQKQDLFGGSDNFNLLGGDQGGDIAGSIGGVVAAVAALLGLKGLTKLGAAALFIFIFVIIPLFIVPIVLSIAAIALSAVDNGGSGSGSTMDKIKDYFNRDKRAMSTFQSVLNSEDCIERISCSIGKRVFSDGYSRYVLRGTKSSSQAESEAKGNEGNSTEKPGFLTRVARGLKAENCVSYKCSIMPRFP</sequence>
<reference evidence="3" key="1">
    <citation type="submission" date="2021-06" db="EMBL/GenBank/DDBJ databases">
        <authorList>
            <person name="Hodson N. C."/>
            <person name="Mongue J. A."/>
            <person name="Jaron S. K."/>
        </authorList>
    </citation>
    <scope>NUCLEOTIDE SEQUENCE</scope>
</reference>